<feature type="chain" id="PRO_5008616006" description="Adhesin domain-containing protein" evidence="1">
    <location>
        <begin position="21"/>
        <end position="361"/>
    </location>
</feature>
<proteinExistence type="predicted"/>
<comment type="caution">
    <text evidence="2">The sequence shown here is derived from an EMBL/GenBank/DDBJ whole genome shotgun (WGS) entry which is preliminary data.</text>
</comment>
<dbReference type="Proteomes" id="UP000092612">
    <property type="component" value="Unassembled WGS sequence"/>
</dbReference>
<sequence>MKFIYKITFLFLLFPLITSANSVGKKQEKSKVITKEYKVNANAKVAIDNRYGNLDITTWDKKQVEIEVTITVKGDNLESLENKLASIDVEFETSSNFISAKTIFEKQQKSGWSFWKKNNNVSYKVNYKVKMPKTNTVDLDNDYGSIFLGDLSGKADINCDYGKIIVGELSASNNNINLDYCSSSTISYMKSGNVNVDYSKITIDEAEDLKVNEDYSTIKFGKVKDINFNADYGSVTIDEAVNVDGNSDYASMRIGTIYKNLTLETDYGSVSVKRLAKGFENVTIDGQYAGIKIGVDEGAIFDFVLDLQYAGFKYDDDQIEFFKKISKSTKKYYEGKFGKGNSSGRIKIRSQYGGVSIKENY</sequence>
<dbReference type="AlphaFoldDB" id="A0A1B8U5Q5"/>
<protein>
    <recommendedName>
        <fullName evidence="4">Adhesin domain-containing protein</fullName>
    </recommendedName>
</protein>
<dbReference type="EMBL" id="LSFL01000006">
    <property type="protein sequence ID" value="OBY67190.1"/>
    <property type="molecule type" value="Genomic_DNA"/>
</dbReference>
<evidence type="ECO:0000256" key="1">
    <source>
        <dbReference type="SAM" id="SignalP"/>
    </source>
</evidence>
<accession>A0A1B8U5Q5</accession>
<dbReference type="STRING" id="996801.BW723_16865"/>
<evidence type="ECO:0000313" key="2">
    <source>
        <dbReference type="EMBL" id="OBY67190.1"/>
    </source>
</evidence>
<feature type="signal peptide" evidence="1">
    <location>
        <begin position="1"/>
        <end position="20"/>
    </location>
</feature>
<evidence type="ECO:0000313" key="3">
    <source>
        <dbReference type="Proteomes" id="UP000092612"/>
    </source>
</evidence>
<organism evidence="2 3">
    <name type="scientific">Polaribacter reichenbachii</name>
    <dbReference type="NCBI Taxonomy" id="996801"/>
    <lineage>
        <taxon>Bacteria</taxon>
        <taxon>Pseudomonadati</taxon>
        <taxon>Bacteroidota</taxon>
        <taxon>Flavobacteriia</taxon>
        <taxon>Flavobacteriales</taxon>
        <taxon>Flavobacteriaceae</taxon>
    </lineage>
</organism>
<gene>
    <name evidence="2" type="ORF">LPB301_03390</name>
</gene>
<keyword evidence="3" id="KW-1185">Reference proteome</keyword>
<name>A0A1B8U5Q5_9FLAO</name>
<reference evidence="3" key="1">
    <citation type="submission" date="2016-02" db="EMBL/GenBank/DDBJ databases">
        <title>Paenibacillus sp. LPB0068, isolated from Crassostrea gigas.</title>
        <authorList>
            <person name="Shin S.-K."/>
            <person name="Yi H."/>
        </authorList>
    </citation>
    <scope>NUCLEOTIDE SEQUENCE [LARGE SCALE GENOMIC DNA]</scope>
    <source>
        <strain evidence="3">KCTC 23969</strain>
    </source>
</reference>
<keyword evidence="1" id="KW-0732">Signal</keyword>
<evidence type="ECO:0008006" key="4">
    <source>
        <dbReference type="Google" id="ProtNLM"/>
    </source>
</evidence>